<sequence length="322" mass="35977">MKKFITVSLAPVMLSGCAITVQTSSTVPAHKFVTTLIQDQLPIIEQAHAELAQVSRVKLNKPSSIVLPVNQKTKNIPYILNSSSLTQQPAFELQAIRYIGKHPNLLMPASAGKSQTLRQAVTQILPVQWQQTYKQNLKPEVFRLIPLQWKSNVQWPYVLNQLMLKEGLIATIDWTNQRVSISKPSILAAATPKVKALVTNRDSFDQKSTQAVSGIEKTTATVIVPKPIIHKKIWRIKAGNTLKDTIFNWSASEKCATPGINNWTVAWMTPINYRIDAPLQFEGSYHDALNNLFTLYGTAKVPLYAGIRSKQCVLSVDDKEIH</sequence>
<proteinExistence type="predicted"/>
<name>A0ABR5KC29_9GAMM</name>
<gene>
    <name evidence="2" type="ORF">AM629_13065</name>
</gene>
<keyword evidence="3" id="KW-1185">Reference proteome</keyword>
<feature type="domain" description="Toxin co-regulated pilus biosynthesis protein Q C-terminal" evidence="1">
    <location>
        <begin position="233"/>
        <end position="318"/>
    </location>
</feature>
<organism evidence="2 3">
    <name type="scientific">Photorhabdus heterorhabditis</name>
    <dbReference type="NCBI Taxonomy" id="880156"/>
    <lineage>
        <taxon>Bacteria</taxon>
        <taxon>Pseudomonadati</taxon>
        <taxon>Pseudomonadota</taxon>
        <taxon>Gammaproteobacteria</taxon>
        <taxon>Enterobacterales</taxon>
        <taxon>Morganellaceae</taxon>
        <taxon>Photorhabdus</taxon>
    </lineage>
</organism>
<dbReference type="Proteomes" id="UP000037727">
    <property type="component" value="Unassembled WGS sequence"/>
</dbReference>
<evidence type="ECO:0000259" key="1">
    <source>
        <dbReference type="Pfam" id="PF10671"/>
    </source>
</evidence>
<dbReference type="PROSITE" id="PS51257">
    <property type="entry name" value="PROKAR_LIPOPROTEIN"/>
    <property type="match status" value="1"/>
</dbReference>
<dbReference type="EMBL" id="LJCS01000036">
    <property type="protein sequence ID" value="KOY61556.1"/>
    <property type="molecule type" value="Genomic_DNA"/>
</dbReference>
<reference evidence="2 3" key="1">
    <citation type="submission" date="2015-09" db="EMBL/GenBank/DDBJ databases">
        <title>Draft genome sequence and assembly of Photorhabdus sp. VMG, a bacterial symbiont associated with Heterorhabditis zealandica.</title>
        <authorList>
            <person name="Naidoo S."/>
            <person name="Featherston J."/>
            <person name="Mothupi B."/>
            <person name="Gray V.M."/>
        </authorList>
    </citation>
    <scope>NUCLEOTIDE SEQUENCE [LARGE SCALE GENOMIC DNA]</scope>
    <source>
        <strain evidence="2 3">VMG</strain>
    </source>
</reference>
<accession>A0ABR5KC29</accession>
<dbReference type="Pfam" id="PF10671">
    <property type="entry name" value="TcpQ"/>
    <property type="match status" value="1"/>
</dbReference>
<dbReference type="InterPro" id="IPR018927">
    <property type="entry name" value="Pilus_synth_Q_C"/>
</dbReference>
<protein>
    <recommendedName>
        <fullName evidence="1">Toxin co-regulated pilus biosynthesis protein Q C-terminal domain-containing protein</fullName>
    </recommendedName>
</protein>
<evidence type="ECO:0000313" key="2">
    <source>
        <dbReference type="EMBL" id="KOY61556.1"/>
    </source>
</evidence>
<evidence type="ECO:0000313" key="3">
    <source>
        <dbReference type="Proteomes" id="UP000037727"/>
    </source>
</evidence>
<dbReference type="RefSeq" id="WP_054479604.1">
    <property type="nucleotide sequence ID" value="NZ_CAWMRL010000036.1"/>
</dbReference>
<comment type="caution">
    <text evidence="2">The sequence shown here is derived from an EMBL/GenBank/DDBJ whole genome shotgun (WGS) entry which is preliminary data.</text>
</comment>